<feature type="compositionally biased region" description="Basic and acidic residues" evidence="1">
    <location>
        <begin position="168"/>
        <end position="185"/>
    </location>
</feature>
<reference evidence="2 3" key="1">
    <citation type="journal article" date="2023" name="Life. Sci Alliance">
        <title>Evolutionary insights into 3D genome organization and epigenetic landscape of Vigna mungo.</title>
        <authorList>
            <person name="Junaid A."/>
            <person name="Singh B."/>
            <person name="Bhatia S."/>
        </authorList>
    </citation>
    <scope>NUCLEOTIDE SEQUENCE [LARGE SCALE GENOMIC DNA]</scope>
    <source>
        <strain evidence="2">Urdbean</strain>
    </source>
</reference>
<dbReference type="EMBL" id="CP144694">
    <property type="protein sequence ID" value="WVZ03037.1"/>
    <property type="molecule type" value="Genomic_DNA"/>
</dbReference>
<dbReference type="AlphaFoldDB" id="A0AAQ3N5S8"/>
<evidence type="ECO:0000256" key="1">
    <source>
        <dbReference type="SAM" id="MobiDB-lite"/>
    </source>
</evidence>
<protein>
    <submittedName>
        <fullName evidence="2">Uncharacterized protein</fullName>
    </submittedName>
</protein>
<feature type="compositionally biased region" description="Acidic residues" evidence="1">
    <location>
        <begin position="186"/>
        <end position="201"/>
    </location>
</feature>
<proteinExistence type="predicted"/>
<keyword evidence="3" id="KW-1185">Reference proteome</keyword>
<sequence>MEVGSNNDPMKLSCREQCGISCLESSLPYPLCFGLCIAKCPKDHTTDCVTACGFNKSITINLDDRGVVTKAVDSCLQQCQHNQYCIHQRAQLQNARPQCCFDPQKAWVALTSAGRCHHNVLCLVFLFFVLIFTSLRDSLTVSGRQTLNLSASYPLRHLRLSAAIEDGGGAKDGGEGEGEKYNNRDEDGEDDDGYQEYEVENSESLLKEQSLIHSMENLA</sequence>
<feature type="non-terminal residue" evidence="2">
    <location>
        <position position="1"/>
    </location>
</feature>
<accession>A0AAQ3N5S8</accession>
<organism evidence="2 3">
    <name type="scientific">Vigna mungo</name>
    <name type="common">Black gram</name>
    <name type="synonym">Phaseolus mungo</name>
    <dbReference type="NCBI Taxonomy" id="3915"/>
    <lineage>
        <taxon>Eukaryota</taxon>
        <taxon>Viridiplantae</taxon>
        <taxon>Streptophyta</taxon>
        <taxon>Embryophyta</taxon>
        <taxon>Tracheophyta</taxon>
        <taxon>Spermatophyta</taxon>
        <taxon>Magnoliopsida</taxon>
        <taxon>eudicotyledons</taxon>
        <taxon>Gunneridae</taxon>
        <taxon>Pentapetalae</taxon>
        <taxon>rosids</taxon>
        <taxon>fabids</taxon>
        <taxon>Fabales</taxon>
        <taxon>Fabaceae</taxon>
        <taxon>Papilionoideae</taxon>
        <taxon>50 kb inversion clade</taxon>
        <taxon>NPAAA clade</taxon>
        <taxon>indigoferoid/millettioid clade</taxon>
        <taxon>Phaseoleae</taxon>
        <taxon>Vigna</taxon>
    </lineage>
</organism>
<name>A0AAQ3N5S8_VIGMU</name>
<gene>
    <name evidence="2" type="ORF">V8G54_023843</name>
</gene>
<feature type="region of interest" description="Disordered" evidence="1">
    <location>
        <begin position="166"/>
        <end position="219"/>
    </location>
</feature>
<evidence type="ECO:0000313" key="3">
    <source>
        <dbReference type="Proteomes" id="UP001374535"/>
    </source>
</evidence>
<dbReference type="Proteomes" id="UP001374535">
    <property type="component" value="Chromosome 7"/>
</dbReference>
<evidence type="ECO:0000313" key="2">
    <source>
        <dbReference type="EMBL" id="WVZ03037.1"/>
    </source>
</evidence>